<dbReference type="GO" id="GO:0017136">
    <property type="term" value="F:histone deacetylase activity, NAD-dependent"/>
    <property type="evidence" value="ECO:0007669"/>
    <property type="project" value="TreeGrafter"/>
</dbReference>
<protein>
    <recommendedName>
        <fullName evidence="1">protein acetyllysine N-acetyltransferase</fullName>
        <ecNumber evidence="1">2.3.1.286</ecNumber>
    </recommendedName>
</protein>
<comment type="caution">
    <text evidence="6">The sequence shown here is derived from an EMBL/GenBank/DDBJ whole genome shotgun (WGS) entry which is preliminary data.</text>
</comment>
<keyword evidence="2" id="KW-0808">Transferase</keyword>
<dbReference type="AlphaFoldDB" id="A0A7W5JT01"/>
<dbReference type="EC" id="2.3.1.286" evidence="1"/>
<reference evidence="6 7" key="1">
    <citation type="submission" date="2020-08" db="EMBL/GenBank/DDBJ databases">
        <title>Sequencing the genomes of 1000 actinobacteria strains.</title>
        <authorList>
            <person name="Klenk H.-P."/>
        </authorList>
    </citation>
    <scope>NUCLEOTIDE SEQUENCE [LARGE SCALE GENOMIC DNA]</scope>
    <source>
        <strain evidence="6 7">DSM 11053</strain>
    </source>
</reference>
<dbReference type="Proteomes" id="UP000565572">
    <property type="component" value="Unassembled WGS sequence"/>
</dbReference>
<evidence type="ECO:0000256" key="2">
    <source>
        <dbReference type="ARBA" id="ARBA00022679"/>
    </source>
</evidence>
<dbReference type="InterPro" id="IPR029035">
    <property type="entry name" value="DHS-like_NAD/FAD-binding_dom"/>
</dbReference>
<keyword evidence="3" id="KW-0520">NAD</keyword>
<dbReference type="GO" id="GO:0070403">
    <property type="term" value="F:NAD+ binding"/>
    <property type="evidence" value="ECO:0007669"/>
    <property type="project" value="InterPro"/>
</dbReference>
<dbReference type="PROSITE" id="PS50305">
    <property type="entry name" value="SIRTUIN"/>
    <property type="match status" value="1"/>
</dbReference>
<evidence type="ECO:0000256" key="3">
    <source>
        <dbReference type="ARBA" id="ARBA00023027"/>
    </source>
</evidence>
<dbReference type="InterPro" id="IPR026591">
    <property type="entry name" value="Sirtuin_cat_small_dom_sf"/>
</dbReference>
<feature type="binding site" evidence="4">
    <location>
        <position position="188"/>
    </location>
    <ligand>
        <name>Zn(2+)</name>
        <dbReference type="ChEBI" id="CHEBI:29105"/>
    </ligand>
</feature>
<dbReference type="InterPro" id="IPR026590">
    <property type="entry name" value="Ssirtuin_cat_dom"/>
</dbReference>
<gene>
    <name evidence="6" type="ORF">FHX39_000634</name>
</gene>
<dbReference type="GO" id="GO:0046872">
    <property type="term" value="F:metal ion binding"/>
    <property type="evidence" value="ECO:0007669"/>
    <property type="project" value="UniProtKB-KW"/>
</dbReference>
<feature type="binding site" evidence="4">
    <location>
        <position position="138"/>
    </location>
    <ligand>
        <name>Zn(2+)</name>
        <dbReference type="ChEBI" id="CHEBI:29105"/>
    </ligand>
</feature>
<keyword evidence="7" id="KW-1185">Reference proteome</keyword>
<evidence type="ECO:0000256" key="4">
    <source>
        <dbReference type="PROSITE-ProRule" id="PRU00236"/>
    </source>
</evidence>
<keyword evidence="4" id="KW-0862">Zinc</keyword>
<dbReference type="Gene3D" id="3.30.1600.10">
    <property type="entry name" value="SIR2/SIRT2 'Small Domain"/>
    <property type="match status" value="1"/>
</dbReference>
<dbReference type="SUPFAM" id="SSF52467">
    <property type="entry name" value="DHS-like NAD/FAD-binding domain"/>
    <property type="match status" value="1"/>
</dbReference>
<feature type="binding site" evidence="4">
    <location>
        <position position="191"/>
    </location>
    <ligand>
        <name>Zn(2+)</name>
        <dbReference type="ChEBI" id="CHEBI:29105"/>
    </ligand>
</feature>
<evidence type="ECO:0000259" key="5">
    <source>
        <dbReference type="PROSITE" id="PS50305"/>
    </source>
</evidence>
<name>A0A7W5JT01_9ACTN</name>
<dbReference type="RefSeq" id="WP_332836642.1">
    <property type="nucleotide sequence ID" value="NZ_JACHZG010000001.1"/>
</dbReference>
<evidence type="ECO:0000313" key="7">
    <source>
        <dbReference type="Proteomes" id="UP000565572"/>
    </source>
</evidence>
<accession>A0A7W5JT01</accession>
<evidence type="ECO:0000256" key="1">
    <source>
        <dbReference type="ARBA" id="ARBA00012928"/>
    </source>
</evidence>
<feature type="active site" description="Proton acceptor" evidence="4">
    <location>
        <position position="127"/>
    </location>
</feature>
<dbReference type="EMBL" id="JACHZG010000001">
    <property type="protein sequence ID" value="MBB3325690.1"/>
    <property type="molecule type" value="Genomic_DNA"/>
</dbReference>
<dbReference type="PANTHER" id="PTHR11085:SF10">
    <property type="entry name" value="NAD-DEPENDENT PROTEIN DEACYLASE SIRTUIN-5, MITOCHONDRIAL-RELATED"/>
    <property type="match status" value="1"/>
</dbReference>
<dbReference type="Gene3D" id="3.40.50.1220">
    <property type="entry name" value="TPP-binding domain"/>
    <property type="match status" value="1"/>
</dbReference>
<organism evidence="6 7">
    <name type="scientific">Microlunatus antarcticus</name>
    <dbReference type="NCBI Taxonomy" id="53388"/>
    <lineage>
        <taxon>Bacteria</taxon>
        <taxon>Bacillati</taxon>
        <taxon>Actinomycetota</taxon>
        <taxon>Actinomycetes</taxon>
        <taxon>Propionibacteriales</taxon>
        <taxon>Propionibacteriaceae</taxon>
        <taxon>Microlunatus</taxon>
    </lineage>
</organism>
<feature type="binding site" evidence="4">
    <location>
        <position position="135"/>
    </location>
    <ligand>
        <name>Zn(2+)</name>
        <dbReference type="ChEBI" id="CHEBI:29105"/>
    </ligand>
</feature>
<dbReference type="PANTHER" id="PTHR11085">
    <property type="entry name" value="NAD-DEPENDENT PROTEIN DEACYLASE SIRTUIN-5, MITOCHONDRIAL-RELATED"/>
    <property type="match status" value="1"/>
</dbReference>
<feature type="domain" description="Deacetylase sirtuin-type" evidence="5">
    <location>
        <begin position="1"/>
        <end position="285"/>
    </location>
</feature>
<evidence type="ECO:0000313" key="6">
    <source>
        <dbReference type="EMBL" id="MBB3325690.1"/>
    </source>
</evidence>
<dbReference type="InterPro" id="IPR050134">
    <property type="entry name" value="NAD-dep_sirtuin_deacylases"/>
</dbReference>
<sequence length="285" mass="30329">MTVADVVDGDAVTGAGIEAVADLLAGRTWTVLSGAGASTDSGIPDYRGPTSVRATPMLYAEFVRSVDNQRRYWARSYQGWSRMGHAEPNEGHHLLAALEPHGQMGVVTQNVDGLHQRAGSSPVIPLHGSIADVVCLGCGRVTGRRELQDRLAVLNPDVGTPRVLEHAELRPDGDAVVDEWGDFVLADCRACGGVLKPDVVFFGETVPRDRVDQAYALVDAADVLVVLGSSLTVMSGFRFVRHNARAGRDVVIVNRGVTRGDDLATLKLEAGVTETLAGLRDLLSA</sequence>
<dbReference type="InterPro" id="IPR003000">
    <property type="entry name" value="Sirtuin"/>
</dbReference>
<dbReference type="Pfam" id="PF02146">
    <property type="entry name" value="SIR2"/>
    <property type="match status" value="1"/>
</dbReference>
<keyword evidence="4" id="KW-0479">Metal-binding</keyword>
<proteinExistence type="predicted"/>